<reference evidence="2 3" key="1">
    <citation type="submission" date="2014-06" db="EMBL/GenBank/DDBJ databases">
        <title>Draft genome sequence of iron oxidizing acidophile Leptospirillum ferriphilum DSM14647.</title>
        <authorList>
            <person name="Cardenas J.P."/>
            <person name="Lazcano M."/>
            <person name="Ossandon F.J."/>
            <person name="Corbett M."/>
            <person name="Holmes D.S."/>
            <person name="Watkin E."/>
        </authorList>
    </citation>
    <scope>NUCLEOTIDE SEQUENCE [LARGE SCALE GENOMIC DNA]</scope>
    <source>
        <strain evidence="2 3">DSM 14647</strain>
    </source>
</reference>
<dbReference type="OrthoDB" id="9884857at2"/>
<dbReference type="RefSeq" id="WP_036079753.1">
    <property type="nucleotide sequence ID" value="NZ_JPGK01000001.1"/>
</dbReference>
<dbReference type="Proteomes" id="UP000029452">
    <property type="component" value="Unassembled WGS sequence"/>
</dbReference>
<keyword evidence="1" id="KW-1133">Transmembrane helix</keyword>
<protein>
    <submittedName>
        <fullName evidence="2">Uncharacterized protein</fullName>
    </submittedName>
</protein>
<evidence type="ECO:0000256" key="1">
    <source>
        <dbReference type="SAM" id="Phobius"/>
    </source>
</evidence>
<comment type="caution">
    <text evidence="2">The sequence shown here is derived from an EMBL/GenBank/DDBJ whole genome shotgun (WGS) entry which is preliminary data.</text>
</comment>
<organism evidence="2 3">
    <name type="scientific">Leptospirillum ferriphilum</name>
    <dbReference type="NCBI Taxonomy" id="178606"/>
    <lineage>
        <taxon>Bacteria</taxon>
        <taxon>Pseudomonadati</taxon>
        <taxon>Nitrospirota</taxon>
        <taxon>Nitrospiria</taxon>
        <taxon>Nitrospirales</taxon>
        <taxon>Nitrospiraceae</taxon>
        <taxon>Leptospirillum</taxon>
    </lineage>
</organism>
<sequence>MMTKFFQQTNKDIGEPSFWCALSCREAHRSPWKIVFSPIGTTKVKMPLFFRISGIFFVLSSFFLAGCSTPEIVLHDTINPPIRLANAQKIGVLIWPLNSPENRLFKKTLIRNLESIGGIKAVPVDFSPGFSDNPVSLENLSHITQSNVLILLHILSHTIRDKAISSNGSCSNPPCNVLSVPMWIRKNTITFHVAIVQVFPYRIFLDKTIKTGNETRKVPLSLFSRHYEPQKILNLKLYGKISQHIAYLLYPVKITLKRPFYPYDRLSRKAYKSLLDQKERLALFFLNSDYSLYLKNKKPPPYQFYFDLGVVYETLGFYSLSDFYYKKGLSIKNKHIFVRLEHQVRSFLVYFIGINFFEEGS</sequence>
<keyword evidence="1" id="KW-0472">Membrane</keyword>
<proteinExistence type="predicted"/>
<evidence type="ECO:0000313" key="2">
    <source>
        <dbReference type="EMBL" id="KGA94851.1"/>
    </source>
</evidence>
<name>A0A094YNM5_9BACT</name>
<gene>
    <name evidence="2" type="ORF">LptCag_2285</name>
</gene>
<evidence type="ECO:0000313" key="3">
    <source>
        <dbReference type="Proteomes" id="UP000029452"/>
    </source>
</evidence>
<dbReference type="PATRIC" id="fig|178606.4.peg.62"/>
<keyword evidence="1" id="KW-0812">Transmembrane</keyword>
<dbReference type="EMBL" id="JPGK01000001">
    <property type="protein sequence ID" value="KGA94851.1"/>
    <property type="molecule type" value="Genomic_DNA"/>
</dbReference>
<feature type="transmembrane region" description="Helical" evidence="1">
    <location>
        <begin position="48"/>
        <end position="66"/>
    </location>
</feature>
<accession>A0A094YNM5</accession>
<dbReference type="AlphaFoldDB" id="A0A094YNM5"/>